<dbReference type="SUPFAM" id="SSF109854">
    <property type="entry name" value="DinB/YfiT-like putative metalloenzymes"/>
    <property type="match status" value="1"/>
</dbReference>
<dbReference type="Gene3D" id="1.20.120.450">
    <property type="entry name" value="dinb family like domain"/>
    <property type="match status" value="1"/>
</dbReference>
<dbReference type="Pfam" id="PF04978">
    <property type="entry name" value="MST"/>
    <property type="match status" value="1"/>
</dbReference>
<sequence length="180" mass="19795">MPILVRAESDERDGLLAFLDAQRGAIRRAAFGLTEEQAAATPSVSSLSVAGLVKHVARCERFWILGILMDDERGKVTPDDWADEHRLLDGETLAGWLKEYEAVAAETEEAIRSLPDLDVDAALPTAPWFPPGSRRTARWILMHLIEEVARHAGHADIIRESTDGRTAFELVDAAEEVAKG</sequence>
<dbReference type="RefSeq" id="WP_344635011.1">
    <property type="nucleotide sequence ID" value="NZ_BAAATR010000003.1"/>
</dbReference>
<organism evidence="1 2">
    <name type="scientific">Kitasatospora cystarginea</name>
    <dbReference type="NCBI Taxonomy" id="58350"/>
    <lineage>
        <taxon>Bacteria</taxon>
        <taxon>Bacillati</taxon>
        <taxon>Actinomycetota</taxon>
        <taxon>Actinomycetes</taxon>
        <taxon>Kitasatosporales</taxon>
        <taxon>Streptomycetaceae</taxon>
        <taxon>Kitasatospora</taxon>
    </lineage>
</organism>
<name>A0ABP5QCV4_9ACTN</name>
<evidence type="ECO:0000313" key="2">
    <source>
        <dbReference type="Proteomes" id="UP001500305"/>
    </source>
</evidence>
<accession>A0ABP5QCV4</accession>
<protein>
    <submittedName>
        <fullName evidence="1">DinB family protein</fullName>
    </submittedName>
</protein>
<dbReference type="InterPro" id="IPR007061">
    <property type="entry name" value="MST-like"/>
</dbReference>
<dbReference type="Proteomes" id="UP001500305">
    <property type="component" value="Unassembled WGS sequence"/>
</dbReference>
<evidence type="ECO:0000313" key="1">
    <source>
        <dbReference type="EMBL" id="GAA2232054.1"/>
    </source>
</evidence>
<proteinExistence type="predicted"/>
<gene>
    <name evidence="1" type="ORF">GCM10010430_10600</name>
</gene>
<dbReference type="EMBL" id="BAAATR010000003">
    <property type="protein sequence ID" value="GAA2232054.1"/>
    <property type="molecule type" value="Genomic_DNA"/>
</dbReference>
<keyword evidence="2" id="KW-1185">Reference proteome</keyword>
<dbReference type="InterPro" id="IPR034660">
    <property type="entry name" value="DinB/YfiT-like"/>
</dbReference>
<comment type="caution">
    <text evidence="1">The sequence shown here is derived from an EMBL/GenBank/DDBJ whole genome shotgun (WGS) entry which is preliminary data.</text>
</comment>
<reference evidence="2" key="1">
    <citation type="journal article" date="2019" name="Int. J. Syst. Evol. Microbiol.">
        <title>The Global Catalogue of Microorganisms (GCM) 10K type strain sequencing project: providing services to taxonomists for standard genome sequencing and annotation.</title>
        <authorList>
            <consortium name="The Broad Institute Genomics Platform"/>
            <consortium name="The Broad Institute Genome Sequencing Center for Infectious Disease"/>
            <person name="Wu L."/>
            <person name="Ma J."/>
        </authorList>
    </citation>
    <scope>NUCLEOTIDE SEQUENCE [LARGE SCALE GENOMIC DNA]</scope>
    <source>
        <strain evidence="2">JCM 7356</strain>
    </source>
</reference>